<protein>
    <submittedName>
        <fullName evidence="1">Uncharacterized protein</fullName>
    </submittedName>
</protein>
<name>A0AAX4IVC9_9PEZI</name>
<keyword evidence="2" id="KW-1185">Reference proteome</keyword>
<gene>
    <name evidence="1" type="ORF">CDEST_12186</name>
</gene>
<organism evidence="1 2">
    <name type="scientific">Colletotrichum destructivum</name>
    <dbReference type="NCBI Taxonomy" id="34406"/>
    <lineage>
        <taxon>Eukaryota</taxon>
        <taxon>Fungi</taxon>
        <taxon>Dikarya</taxon>
        <taxon>Ascomycota</taxon>
        <taxon>Pezizomycotina</taxon>
        <taxon>Sordariomycetes</taxon>
        <taxon>Hypocreomycetidae</taxon>
        <taxon>Glomerellales</taxon>
        <taxon>Glomerellaceae</taxon>
        <taxon>Colletotrichum</taxon>
        <taxon>Colletotrichum destructivum species complex</taxon>
    </lineage>
</organism>
<sequence length="107" mass="12354">MSVYSTRAHMRSSLCLISLHVRGLWPWRYCKWVSFVPVKYLVDLVENQGEYPLVHFRYPAFLPPLYLGISGTRYEQGGYGKPGILPARLVRATQMPCVEYLGVPIYE</sequence>
<dbReference type="KEGG" id="cdet:87948686"/>
<dbReference type="EMBL" id="CP137312">
    <property type="protein sequence ID" value="WQF87172.1"/>
    <property type="molecule type" value="Genomic_DNA"/>
</dbReference>
<dbReference type="Proteomes" id="UP001322277">
    <property type="component" value="Chromosome 8"/>
</dbReference>
<accession>A0AAX4IVC9</accession>
<dbReference type="RefSeq" id="XP_062784393.1">
    <property type="nucleotide sequence ID" value="XM_062928342.1"/>
</dbReference>
<dbReference type="AlphaFoldDB" id="A0AAX4IVC9"/>
<proteinExistence type="predicted"/>
<dbReference type="GeneID" id="87948686"/>
<reference evidence="2" key="1">
    <citation type="journal article" date="2023" name="bioRxiv">
        <title>Complete genome of the Medicago anthracnose fungus, Colletotrichum destructivum, reveals a mini-chromosome-like region within a core chromosome.</title>
        <authorList>
            <person name="Lapalu N."/>
            <person name="Simon A."/>
            <person name="Lu A."/>
            <person name="Plaumann P.-L."/>
            <person name="Amselem J."/>
            <person name="Pigne S."/>
            <person name="Auger A."/>
            <person name="Koch C."/>
            <person name="Dallery J.-F."/>
            <person name="O'Connell R.J."/>
        </authorList>
    </citation>
    <scope>NUCLEOTIDE SEQUENCE [LARGE SCALE GENOMIC DNA]</scope>
    <source>
        <strain evidence="2">CBS 520.97</strain>
    </source>
</reference>
<evidence type="ECO:0000313" key="2">
    <source>
        <dbReference type="Proteomes" id="UP001322277"/>
    </source>
</evidence>
<evidence type="ECO:0000313" key="1">
    <source>
        <dbReference type="EMBL" id="WQF87172.1"/>
    </source>
</evidence>